<evidence type="ECO:0000256" key="17">
    <source>
        <dbReference type="RuleBase" id="RU362060"/>
    </source>
</evidence>
<comment type="subcellular location">
    <subcellularLocation>
        <location evidence="17">Secreted</location>
    </subcellularLocation>
</comment>
<dbReference type="GO" id="GO:0006979">
    <property type="term" value="P:response to oxidative stress"/>
    <property type="evidence" value="ECO:0007669"/>
    <property type="project" value="UniProtKB-UniRule"/>
</dbReference>
<evidence type="ECO:0000256" key="6">
    <source>
        <dbReference type="ARBA" id="ARBA00022837"/>
    </source>
</evidence>
<feature type="signal peptide" evidence="17">
    <location>
        <begin position="1"/>
        <end position="22"/>
    </location>
</feature>
<dbReference type="EC" id="1.11.1.7" evidence="17"/>
<evidence type="ECO:0000256" key="15">
    <source>
        <dbReference type="PIRSR" id="PIRSR600823-4"/>
    </source>
</evidence>
<evidence type="ECO:0000256" key="12">
    <source>
        <dbReference type="PIRSR" id="PIRSR600823-1"/>
    </source>
</evidence>
<comment type="cofactor">
    <cofactor evidence="14 17">
        <name>Ca(2+)</name>
        <dbReference type="ChEBI" id="CHEBI:29108"/>
    </cofactor>
    <text evidence="14 17">Binds 2 calcium ions per subunit.</text>
</comment>
<dbReference type="OrthoDB" id="2113341at2759"/>
<dbReference type="InterPro" id="IPR010255">
    <property type="entry name" value="Haem_peroxidase_sf"/>
</dbReference>
<dbReference type="GO" id="GO:0005576">
    <property type="term" value="C:extracellular region"/>
    <property type="evidence" value="ECO:0007669"/>
    <property type="project" value="UniProtKB-SubCell"/>
</dbReference>
<dbReference type="PROSITE" id="PS50873">
    <property type="entry name" value="PEROXIDASE_4"/>
    <property type="match status" value="1"/>
</dbReference>
<dbReference type="Gene3D" id="1.10.420.10">
    <property type="entry name" value="Peroxidase, domain 2"/>
    <property type="match status" value="1"/>
</dbReference>
<feature type="site" description="Transition state stabilizer" evidence="15">
    <location>
        <position position="60"/>
    </location>
</feature>
<feature type="disulfide bond" evidence="16">
    <location>
        <begin position="66"/>
        <end position="71"/>
    </location>
</feature>
<dbReference type="InterPro" id="IPR033905">
    <property type="entry name" value="Secretory_peroxidase"/>
</dbReference>
<feature type="disulfide bond" evidence="16">
    <location>
        <begin position="33"/>
        <end position="113"/>
    </location>
</feature>
<keyword evidence="7 17" id="KW-0560">Oxidoreductase</keyword>
<dbReference type="FunCoup" id="A0A6I9RSQ2">
    <property type="interactions" value="110"/>
</dbReference>
<feature type="binding site" evidence="14">
    <location>
        <position position="192"/>
    </location>
    <ligand>
        <name>Ca(2+)</name>
        <dbReference type="ChEBI" id="CHEBI:29108"/>
        <label>2</label>
    </ligand>
</feature>
<keyword evidence="19" id="KW-1185">Reference proteome</keyword>
<proteinExistence type="inferred from homology"/>
<sequence>MVSMHAMSYSLAFFFFAALASAQLSPTFYETSCPGALYTIQNAVRAAVFKERRMGASLLRLHFHDCFVNGCDGSILLDDTPTFTGEKTAGPNNNSVRGFDVIDTIKSQVEAICTQVVSCADILAVAARDSVVALGGPSWAVQLGRRDATTASFSGANSDIPSPTSDLSALISAFSKKGLSTTDMVALSGAHTIGQARCTVFRTRLYNETNIDASLATSLKSNCPSSGGDDNLSPLDAITPTIVDNFYYKDLVNKKGLLHSDQQLYNGGSTDSQVTTYANNFAKFYSDFAAAMVNMGNISPLTGTSGEIRTNCRKIN</sequence>
<name>A0A6I9RSQ2_ELAGV</name>
<dbReference type="Pfam" id="PF00141">
    <property type="entry name" value="peroxidase"/>
    <property type="match status" value="1"/>
</dbReference>
<dbReference type="FunFam" id="1.10.520.10:FF:000001">
    <property type="entry name" value="Peroxidase"/>
    <property type="match status" value="1"/>
</dbReference>
<feature type="binding site" evidence="14">
    <location>
        <position position="72"/>
    </location>
    <ligand>
        <name>Ca(2+)</name>
        <dbReference type="ChEBI" id="CHEBI:29108"/>
        <label>1</label>
    </ligand>
</feature>
<evidence type="ECO:0000256" key="9">
    <source>
        <dbReference type="ARBA" id="ARBA00023157"/>
    </source>
</evidence>
<evidence type="ECO:0000256" key="2">
    <source>
        <dbReference type="ARBA" id="ARBA00006873"/>
    </source>
</evidence>
<dbReference type="KEGG" id="egu:105052267"/>
<evidence type="ECO:0000256" key="16">
    <source>
        <dbReference type="PIRSR" id="PIRSR600823-5"/>
    </source>
</evidence>
<dbReference type="RefSeq" id="XP_010931328.1">
    <property type="nucleotide sequence ID" value="XM_010933026.3"/>
</dbReference>
<feature type="disulfide bond" evidence="16">
    <location>
        <begin position="198"/>
        <end position="223"/>
    </location>
</feature>
<feature type="binding site" evidence="14">
    <location>
        <position position="68"/>
    </location>
    <ligand>
        <name>Ca(2+)</name>
        <dbReference type="ChEBI" id="CHEBI:29108"/>
        <label>1</label>
    </ligand>
</feature>
<feature type="domain" description="Plant heme peroxidase family profile" evidence="18">
    <location>
        <begin position="23"/>
        <end position="316"/>
    </location>
</feature>
<comment type="cofactor">
    <cofactor evidence="14 17">
        <name>heme b</name>
        <dbReference type="ChEBI" id="CHEBI:60344"/>
    </cofactor>
    <text evidence="14 17">Binds 1 heme b (iron(II)-protoporphyrin IX) group per subunit.</text>
</comment>
<feature type="binding site" evidence="13">
    <location>
        <position position="161"/>
    </location>
    <ligand>
        <name>substrate</name>
    </ligand>
</feature>
<dbReference type="Proteomes" id="UP000504607">
    <property type="component" value="Chromosome 10"/>
</dbReference>
<dbReference type="InterPro" id="IPR019793">
    <property type="entry name" value="Peroxidases_heam-ligand_BS"/>
</dbReference>
<feature type="binding site" evidence="14">
    <location>
        <position position="65"/>
    </location>
    <ligand>
        <name>Ca(2+)</name>
        <dbReference type="ChEBI" id="CHEBI:29108"/>
        <label>1</label>
    </ligand>
</feature>
<evidence type="ECO:0000256" key="7">
    <source>
        <dbReference type="ARBA" id="ARBA00023002"/>
    </source>
</evidence>
<evidence type="ECO:0000256" key="14">
    <source>
        <dbReference type="PIRSR" id="PIRSR600823-3"/>
    </source>
</evidence>
<comment type="catalytic activity">
    <reaction evidence="1 17">
        <text>2 a phenolic donor + H2O2 = 2 a phenolic radical donor + 2 H2O</text>
        <dbReference type="Rhea" id="RHEA:56136"/>
        <dbReference type="ChEBI" id="CHEBI:15377"/>
        <dbReference type="ChEBI" id="CHEBI:16240"/>
        <dbReference type="ChEBI" id="CHEBI:139520"/>
        <dbReference type="ChEBI" id="CHEBI:139521"/>
        <dbReference type="EC" id="1.11.1.7"/>
    </reaction>
</comment>
<reference evidence="20" key="1">
    <citation type="submission" date="2025-08" db="UniProtKB">
        <authorList>
            <consortium name="RefSeq"/>
        </authorList>
    </citation>
    <scope>IDENTIFICATION</scope>
</reference>
<keyword evidence="5 14" id="KW-0479">Metal-binding</keyword>
<feature type="active site" description="Proton acceptor" evidence="12">
    <location>
        <position position="64"/>
    </location>
</feature>
<evidence type="ECO:0000256" key="8">
    <source>
        <dbReference type="ARBA" id="ARBA00023004"/>
    </source>
</evidence>
<dbReference type="InterPro" id="IPR019794">
    <property type="entry name" value="Peroxidases_AS"/>
</dbReference>
<feature type="disulfide bond" evidence="16">
    <location>
        <begin position="119"/>
        <end position="312"/>
    </location>
</feature>
<evidence type="ECO:0000313" key="20">
    <source>
        <dbReference type="RefSeq" id="XP_010931328.1"/>
    </source>
</evidence>
<keyword evidence="3 17" id="KW-0575">Peroxidase</keyword>
<evidence type="ECO:0000256" key="1">
    <source>
        <dbReference type="ARBA" id="ARBA00000189"/>
    </source>
</evidence>
<feature type="binding site" evidence="14">
    <location>
        <position position="244"/>
    </location>
    <ligand>
        <name>Ca(2+)</name>
        <dbReference type="ChEBI" id="CHEBI:29108"/>
        <label>2</label>
    </ligand>
</feature>
<dbReference type="SUPFAM" id="SSF48113">
    <property type="entry name" value="Heme-dependent peroxidases"/>
    <property type="match status" value="1"/>
</dbReference>
<feature type="binding site" evidence="14">
    <location>
        <position position="236"/>
    </location>
    <ligand>
        <name>Ca(2+)</name>
        <dbReference type="ChEBI" id="CHEBI:29108"/>
        <label>2</label>
    </ligand>
</feature>
<dbReference type="PROSITE" id="PS00435">
    <property type="entry name" value="PEROXIDASE_1"/>
    <property type="match status" value="1"/>
</dbReference>
<evidence type="ECO:0000256" key="10">
    <source>
        <dbReference type="ARBA" id="ARBA00023180"/>
    </source>
</evidence>
<feature type="binding site" evidence="14">
    <location>
        <position position="239"/>
    </location>
    <ligand>
        <name>Ca(2+)</name>
        <dbReference type="ChEBI" id="CHEBI:29108"/>
        <label>2</label>
    </ligand>
</feature>
<accession>A0A6I9RSQ2</accession>
<dbReference type="PANTHER" id="PTHR31388">
    <property type="entry name" value="PEROXIDASE 72-RELATED"/>
    <property type="match status" value="1"/>
</dbReference>
<dbReference type="GeneID" id="105052267"/>
<evidence type="ECO:0000256" key="13">
    <source>
        <dbReference type="PIRSR" id="PIRSR600823-2"/>
    </source>
</evidence>
<dbReference type="InterPro" id="IPR002016">
    <property type="entry name" value="Haem_peroxidase"/>
</dbReference>
<feature type="binding site" evidence="14">
    <location>
        <position position="86"/>
    </location>
    <ligand>
        <name>Ca(2+)</name>
        <dbReference type="ChEBI" id="CHEBI:29108"/>
        <label>1</label>
    </ligand>
</feature>
<gene>
    <name evidence="20" type="primary">LOC105052267</name>
</gene>
<keyword evidence="6 14" id="KW-0106">Calcium</keyword>
<feature type="binding site" evidence="14">
    <location>
        <position position="70"/>
    </location>
    <ligand>
        <name>Ca(2+)</name>
        <dbReference type="ChEBI" id="CHEBI:29108"/>
        <label>1</label>
    </ligand>
</feature>
<protein>
    <recommendedName>
        <fullName evidence="17">Peroxidase</fullName>
        <ecNumber evidence="17">1.11.1.7</ecNumber>
    </recommendedName>
</protein>
<keyword evidence="17" id="KW-0964">Secreted</keyword>
<evidence type="ECO:0000259" key="18">
    <source>
        <dbReference type="PROSITE" id="PS50873"/>
    </source>
</evidence>
<feature type="binding site" description="axial binding residue" evidence="14">
    <location>
        <position position="191"/>
    </location>
    <ligand>
        <name>heme b</name>
        <dbReference type="ChEBI" id="CHEBI:60344"/>
    </ligand>
    <ligandPart>
        <name>Fe</name>
        <dbReference type="ChEBI" id="CHEBI:18248"/>
    </ligandPart>
</feature>
<dbReference type="InterPro" id="IPR000823">
    <property type="entry name" value="Peroxidase_pln"/>
</dbReference>
<keyword evidence="8 14" id="KW-0408">Iron</keyword>
<keyword evidence="17" id="KW-0732">Signal</keyword>
<evidence type="ECO:0000313" key="19">
    <source>
        <dbReference type="Proteomes" id="UP000504607"/>
    </source>
</evidence>
<dbReference type="FunFam" id="1.10.420.10:FF:000006">
    <property type="entry name" value="Peroxidase"/>
    <property type="match status" value="1"/>
</dbReference>
<comment type="function">
    <text evidence="17">Removal of H(2)O(2), oxidation of toxic reductants, biosynthesis and degradation of lignin, suberization, auxin catabolism, response to environmental stresses such as wounding, pathogen attack and oxidative stress.</text>
</comment>
<organism evidence="19 20">
    <name type="scientific">Elaeis guineensis var. tenera</name>
    <name type="common">Oil palm</name>
    <dbReference type="NCBI Taxonomy" id="51953"/>
    <lineage>
        <taxon>Eukaryota</taxon>
        <taxon>Viridiplantae</taxon>
        <taxon>Streptophyta</taxon>
        <taxon>Embryophyta</taxon>
        <taxon>Tracheophyta</taxon>
        <taxon>Spermatophyta</taxon>
        <taxon>Magnoliopsida</taxon>
        <taxon>Liliopsida</taxon>
        <taxon>Arecaceae</taxon>
        <taxon>Arecoideae</taxon>
        <taxon>Cocoseae</taxon>
        <taxon>Elaeidinae</taxon>
        <taxon>Elaeis</taxon>
    </lineage>
</organism>
<dbReference type="GO" id="GO:0020037">
    <property type="term" value="F:heme binding"/>
    <property type="evidence" value="ECO:0007669"/>
    <property type="project" value="UniProtKB-UniRule"/>
</dbReference>
<dbReference type="GO" id="GO:0140825">
    <property type="term" value="F:lactoperoxidase activity"/>
    <property type="evidence" value="ECO:0007669"/>
    <property type="project" value="UniProtKB-EC"/>
</dbReference>
<dbReference type="AlphaFoldDB" id="A0A6I9RSQ2"/>
<dbReference type="PRINTS" id="PR00458">
    <property type="entry name" value="PEROXIDASE"/>
</dbReference>
<dbReference type="Gene3D" id="1.10.520.10">
    <property type="match status" value="1"/>
</dbReference>
<evidence type="ECO:0000256" key="11">
    <source>
        <dbReference type="ARBA" id="ARBA00023324"/>
    </source>
</evidence>
<keyword evidence="9 16" id="KW-1015">Disulfide bond</keyword>
<keyword evidence="10" id="KW-0325">Glycoprotein</keyword>
<comment type="similarity">
    <text evidence="17">Belongs to the peroxidase family. Classical plant (class III) peroxidase subfamily.</text>
</comment>
<dbReference type="PRINTS" id="PR00461">
    <property type="entry name" value="PLPEROXIDASE"/>
</dbReference>
<feature type="binding site" evidence="14">
    <location>
        <position position="74"/>
    </location>
    <ligand>
        <name>Ca(2+)</name>
        <dbReference type="ChEBI" id="CHEBI:29108"/>
        <label>1</label>
    </ligand>
</feature>
<comment type="similarity">
    <text evidence="2">Belongs to the peroxidase family. Ascorbate peroxidase subfamily.</text>
</comment>
<dbReference type="CDD" id="cd00693">
    <property type="entry name" value="secretory_peroxidase"/>
    <property type="match status" value="1"/>
</dbReference>
<evidence type="ECO:0000256" key="5">
    <source>
        <dbReference type="ARBA" id="ARBA00022723"/>
    </source>
</evidence>
<dbReference type="GO" id="GO:0046872">
    <property type="term" value="F:metal ion binding"/>
    <property type="evidence" value="ECO:0007669"/>
    <property type="project" value="UniProtKB-UniRule"/>
</dbReference>
<evidence type="ECO:0000256" key="4">
    <source>
        <dbReference type="ARBA" id="ARBA00022617"/>
    </source>
</evidence>
<dbReference type="GO" id="GO:0042744">
    <property type="term" value="P:hydrogen peroxide catabolic process"/>
    <property type="evidence" value="ECO:0007669"/>
    <property type="project" value="UniProtKB-KW"/>
</dbReference>
<dbReference type="PANTHER" id="PTHR31388:SF247">
    <property type="entry name" value="PEROXIDASE"/>
    <property type="match status" value="1"/>
</dbReference>
<keyword evidence="4 17" id="KW-0349">Heme</keyword>
<keyword evidence="11 17" id="KW-0376">Hydrogen peroxide</keyword>
<dbReference type="InParanoid" id="A0A6I9RSQ2"/>
<feature type="chain" id="PRO_5027133956" description="Peroxidase" evidence="17">
    <location>
        <begin position="23"/>
        <end position="316"/>
    </location>
</feature>
<dbReference type="PROSITE" id="PS00436">
    <property type="entry name" value="PEROXIDASE_2"/>
    <property type="match status" value="1"/>
</dbReference>
<evidence type="ECO:0000256" key="3">
    <source>
        <dbReference type="ARBA" id="ARBA00022559"/>
    </source>
</evidence>